<keyword evidence="1" id="KW-0175">Coiled coil</keyword>
<evidence type="ECO:0000256" key="1">
    <source>
        <dbReference type="SAM" id="Coils"/>
    </source>
</evidence>
<proteinExistence type="predicted"/>
<name>A0A2G8JYX1_STIJA</name>
<evidence type="ECO:0008006" key="4">
    <source>
        <dbReference type="Google" id="ProtNLM"/>
    </source>
</evidence>
<accession>A0A2G8JYX1</accession>
<dbReference type="EMBL" id="MRZV01001064">
    <property type="protein sequence ID" value="PIK40976.1"/>
    <property type="molecule type" value="Genomic_DNA"/>
</dbReference>
<reference evidence="2 3" key="1">
    <citation type="journal article" date="2017" name="PLoS Biol.">
        <title>The sea cucumber genome provides insights into morphological evolution and visceral regeneration.</title>
        <authorList>
            <person name="Zhang X."/>
            <person name="Sun L."/>
            <person name="Yuan J."/>
            <person name="Sun Y."/>
            <person name="Gao Y."/>
            <person name="Zhang L."/>
            <person name="Li S."/>
            <person name="Dai H."/>
            <person name="Hamel J.F."/>
            <person name="Liu C."/>
            <person name="Yu Y."/>
            <person name="Liu S."/>
            <person name="Lin W."/>
            <person name="Guo K."/>
            <person name="Jin S."/>
            <person name="Xu P."/>
            <person name="Storey K.B."/>
            <person name="Huan P."/>
            <person name="Zhang T."/>
            <person name="Zhou Y."/>
            <person name="Zhang J."/>
            <person name="Lin C."/>
            <person name="Li X."/>
            <person name="Xing L."/>
            <person name="Huo D."/>
            <person name="Sun M."/>
            <person name="Wang L."/>
            <person name="Mercier A."/>
            <person name="Li F."/>
            <person name="Yang H."/>
            <person name="Xiang J."/>
        </authorList>
    </citation>
    <scope>NUCLEOTIDE SEQUENCE [LARGE SCALE GENOMIC DNA]</scope>
    <source>
        <strain evidence="2">Shaxun</strain>
        <tissue evidence="2">Muscle</tissue>
    </source>
</reference>
<evidence type="ECO:0000313" key="2">
    <source>
        <dbReference type="EMBL" id="PIK40976.1"/>
    </source>
</evidence>
<dbReference type="Proteomes" id="UP000230750">
    <property type="component" value="Unassembled WGS sequence"/>
</dbReference>
<sequence>MSDCRGLRVEGNKLYYKGLEPGLCPLIIKERLKGALKYYHKAKSVAINNDDLSSTMKNIGKASLQMAKATSKELSRTSKLTDAEIMKLEVEVKFYSKESLSNLFIALRYGTGFKHKAWIDALESDIGQIFTDIVICVRNFGNFDRRISSMFVLCGVIEWEELRAALYMQLATDLSEKATQSLAIQDFRGSLRMIHEMNYPLEEASKVTGNEEWQTDIRVMKQHAVAQLATAESMQSIFVAKKQLDSILNDMTKPNMNMVYDTLDMFKDAAIKTREIDLEQEAKACYYQGYIFEKLIKLKHKAKKLYMQVLKLVEASDNKLLKSERWYKACLASIKAWQDADNEQDEEAKEERRKKFKEKMEKELNNLSAAKTTGGVTEFLKHIYSKHAPKNKPVKFDIKLVEGWSEKTGKTRKRLLMDAMRDYHPDKNSTEQYGEDWHFLVEEISKILNDFHDIIKAER</sequence>
<dbReference type="OrthoDB" id="3135773at2759"/>
<evidence type="ECO:0000313" key="3">
    <source>
        <dbReference type="Proteomes" id="UP000230750"/>
    </source>
</evidence>
<keyword evidence="3" id="KW-1185">Reference proteome</keyword>
<organism evidence="2 3">
    <name type="scientific">Stichopus japonicus</name>
    <name type="common">Sea cucumber</name>
    <dbReference type="NCBI Taxonomy" id="307972"/>
    <lineage>
        <taxon>Eukaryota</taxon>
        <taxon>Metazoa</taxon>
        <taxon>Echinodermata</taxon>
        <taxon>Eleutherozoa</taxon>
        <taxon>Echinozoa</taxon>
        <taxon>Holothuroidea</taxon>
        <taxon>Aspidochirotacea</taxon>
        <taxon>Aspidochirotida</taxon>
        <taxon>Stichopodidae</taxon>
        <taxon>Apostichopus</taxon>
    </lineage>
</organism>
<protein>
    <recommendedName>
        <fullName evidence="4">J domain-containing protein</fullName>
    </recommendedName>
</protein>
<gene>
    <name evidence="2" type="ORF">BSL78_22163</name>
</gene>
<feature type="coiled-coil region" evidence="1">
    <location>
        <begin position="346"/>
        <end position="373"/>
    </location>
</feature>
<dbReference type="AlphaFoldDB" id="A0A2G8JYX1"/>
<comment type="caution">
    <text evidence="2">The sequence shown here is derived from an EMBL/GenBank/DDBJ whole genome shotgun (WGS) entry which is preliminary data.</text>
</comment>